<keyword evidence="4" id="KW-0479">Metal-binding</keyword>
<dbReference type="SUPFAM" id="SSF53474">
    <property type="entry name" value="alpha/beta-Hydrolases"/>
    <property type="match status" value="1"/>
</dbReference>
<dbReference type="InterPro" id="IPR011118">
    <property type="entry name" value="Tannase/feruloyl_esterase"/>
</dbReference>
<dbReference type="InterPro" id="IPR029058">
    <property type="entry name" value="AB_hydrolase_fold"/>
</dbReference>
<evidence type="ECO:0000256" key="10">
    <source>
        <dbReference type="RuleBase" id="RU361238"/>
    </source>
</evidence>
<reference evidence="11 12" key="1">
    <citation type="journal article" date="2024" name="J Genomics">
        <title>Draft genome sequencing and assembly of Favolaschia claudopus CIRM-BRFM 2984 isolated from oak limbs.</title>
        <authorList>
            <person name="Navarro D."/>
            <person name="Drula E."/>
            <person name="Chaduli D."/>
            <person name="Cazenave R."/>
            <person name="Ahrendt S."/>
            <person name="Wang J."/>
            <person name="Lipzen A."/>
            <person name="Daum C."/>
            <person name="Barry K."/>
            <person name="Grigoriev I.V."/>
            <person name="Favel A."/>
            <person name="Rosso M.N."/>
            <person name="Martin F."/>
        </authorList>
    </citation>
    <scope>NUCLEOTIDE SEQUENCE [LARGE SCALE GENOMIC DNA]</scope>
    <source>
        <strain evidence="11 12">CIRM-BRFM 2984</strain>
    </source>
</reference>
<keyword evidence="8" id="KW-1015">Disulfide bond</keyword>
<evidence type="ECO:0000256" key="4">
    <source>
        <dbReference type="ARBA" id="ARBA00022723"/>
    </source>
</evidence>
<name>A0AAW0EHR3_9AGAR</name>
<keyword evidence="3" id="KW-0858">Xylan degradation</keyword>
<dbReference type="GO" id="GO:0030600">
    <property type="term" value="F:feruloyl esterase activity"/>
    <property type="evidence" value="ECO:0007669"/>
    <property type="project" value="UniProtKB-EC"/>
</dbReference>
<dbReference type="Proteomes" id="UP001362999">
    <property type="component" value="Unassembled WGS sequence"/>
</dbReference>
<comment type="catalytic activity">
    <reaction evidence="9">
        <text>feruloyl-polysaccharide + H2O = ferulate + polysaccharide.</text>
        <dbReference type="EC" id="3.1.1.73"/>
    </reaction>
</comment>
<dbReference type="PANTHER" id="PTHR33938:SF15">
    <property type="entry name" value="FERULOYL ESTERASE B-RELATED"/>
    <property type="match status" value="1"/>
</dbReference>
<feature type="signal peptide" evidence="10">
    <location>
        <begin position="1"/>
        <end position="20"/>
    </location>
</feature>
<dbReference type="GO" id="GO:0046872">
    <property type="term" value="F:metal ion binding"/>
    <property type="evidence" value="ECO:0007669"/>
    <property type="project" value="UniProtKB-KW"/>
</dbReference>
<proteinExistence type="inferred from homology"/>
<evidence type="ECO:0000256" key="5">
    <source>
        <dbReference type="ARBA" id="ARBA00022729"/>
    </source>
</evidence>
<evidence type="ECO:0000256" key="9">
    <source>
        <dbReference type="ARBA" id="ARBA00034075"/>
    </source>
</evidence>
<evidence type="ECO:0000256" key="2">
    <source>
        <dbReference type="ARBA" id="ARBA00022487"/>
    </source>
</evidence>
<dbReference type="EMBL" id="JAWWNJ010000001">
    <property type="protein sequence ID" value="KAK7063612.1"/>
    <property type="molecule type" value="Genomic_DNA"/>
</dbReference>
<protein>
    <recommendedName>
        <fullName evidence="10">Carboxylic ester hydrolase</fullName>
        <ecNumber evidence="10">3.1.1.-</ecNumber>
    </recommendedName>
</protein>
<keyword evidence="2" id="KW-0719">Serine esterase</keyword>
<evidence type="ECO:0000256" key="3">
    <source>
        <dbReference type="ARBA" id="ARBA00022651"/>
    </source>
</evidence>
<dbReference type="EC" id="3.1.1.-" evidence="10"/>
<keyword evidence="6 10" id="KW-0378">Hydrolase</keyword>
<dbReference type="AlphaFoldDB" id="A0AAW0EHR3"/>
<evidence type="ECO:0000256" key="1">
    <source>
        <dbReference type="ARBA" id="ARBA00006249"/>
    </source>
</evidence>
<feature type="chain" id="PRO_5043110316" description="Carboxylic ester hydrolase" evidence="10">
    <location>
        <begin position="21"/>
        <end position="531"/>
    </location>
</feature>
<comment type="similarity">
    <text evidence="1 10">Belongs to the tannase family.</text>
</comment>
<evidence type="ECO:0000256" key="8">
    <source>
        <dbReference type="ARBA" id="ARBA00023157"/>
    </source>
</evidence>
<evidence type="ECO:0000256" key="6">
    <source>
        <dbReference type="ARBA" id="ARBA00022801"/>
    </source>
</evidence>
<keyword evidence="3" id="KW-0624">Polysaccharide degradation</keyword>
<keyword evidence="12" id="KW-1185">Reference proteome</keyword>
<keyword evidence="5 10" id="KW-0732">Signal</keyword>
<accession>A0AAW0EHR3</accession>
<organism evidence="11 12">
    <name type="scientific">Favolaschia claudopus</name>
    <dbReference type="NCBI Taxonomy" id="2862362"/>
    <lineage>
        <taxon>Eukaryota</taxon>
        <taxon>Fungi</taxon>
        <taxon>Dikarya</taxon>
        <taxon>Basidiomycota</taxon>
        <taxon>Agaricomycotina</taxon>
        <taxon>Agaricomycetes</taxon>
        <taxon>Agaricomycetidae</taxon>
        <taxon>Agaricales</taxon>
        <taxon>Marasmiineae</taxon>
        <taxon>Mycenaceae</taxon>
        <taxon>Favolaschia</taxon>
    </lineage>
</organism>
<gene>
    <name evidence="11" type="ORF">R3P38DRAFT_6678</name>
</gene>
<keyword evidence="7" id="KW-0106">Calcium</keyword>
<dbReference type="PANTHER" id="PTHR33938">
    <property type="entry name" value="FERULOYL ESTERASE B-RELATED"/>
    <property type="match status" value="1"/>
</dbReference>
<dbReference type="Pfam" id="PF07519">
    <property type="entry name" value="Tannase"/>
    <property type="match status" value="1"/>
</dbReference>
<sequence length="531" mass="57504">MRVNLFTAATVVAASTHVSAAYFQQSCNSIASKLSVHNATISGATFVQAGTTLTFPDVDPSCKIPLLRGTEPQVVSADICRVKLTIATSTRSRTAMEVWLPSNWTGRFLATGGVGIGGCVQYNDMNYGASLGFATSGSDNGHTGQNGTLFLNNTDVVDDFAFRGLLTSAQVGKQITREFYGKAQTKSYYSGCSEGGREGWKMAQDFPDEFDGILVGAPAFAWTELMSWDGMFLPLIKNAGPNFPPQSLWPVVDAGILAQCDGLDGAMDGIIEEPSRCHFNPDALICAPGQTSACLTSQQADTVRAVFSPLFADGTFIYPALQFGPGLLGQIYQSFGATQFLLTDNWFRFAVFNDPAFNTTMLTQDEIIFAQMLNPGGINTFSGDISKFRKRGSKILHFHGQVDPLISSLNSNRYYDLVSETMKMRPAALDAFYRFFRISGMGHCAGGPGATWIGNGKENAASLDPDQNVLMAMVRWVEQGIPPDTILGTAYVNQTQGLGVDFQRAHCRYPFHNMFSGKGSVKDPANWNCVL</sequence>
<keyword evidence="3" id="KW-0119">Carbohydrate metabolism</keyword>
<evidence type="ECO:0000313" key="11">
    <source>
        <dbReference type="EMBL" id="KAK7063612.1"/>
    </source>
</evidence>
<evidence type="ECO:0000313" key="12">
    <source>
        <dbReference type="Proteomes" id="UP001362999"/>
    </source>
</evidence>
<evidence type="ECO:0000256" key="7">
    <source>
        <dbReference type="ARBA" id="ARBA00022837"/>
    </source>
</evidence>
<dbReference type="GO" id="GO:0045493">
    <property type="term" value="P:xylan catabolic process"/>
    <property type="evidence" value="ECO:0007669"/>
    <property type="project" value="UniProtKB-KW"/>
</dbReference>
<comment type="caution">
    <text evidence="11">The sequence shown here is derived from an EMBL/GenBank/DDBJ whole genome shotgun (WGS) entry which is preliminary data.</text>
</comment>